<evidence type="ECO:0000256" key="3">
    <source>
        <dbReference type="ARBA" id="ARBA00022989"/>
    </source>
</evidence>
<dbReference type="Proteomes" id="UP000176938">
    <property type="component" value="Unassembled WGS sequence"/>
</dbReference>
<reference evidence="7 8" key="1">
    <citation type="journal article" date="2016" name="Nat. Commun.">
        <title>Thousands of microbial genomes shed light on interconnected biogeochemical processes in an aquifer system.</title>
        <authorList>
            <person name="Anantharaman K."/>
            <person name="Brown C.T."/>
            <person name="Hug L.A."/>
            <person name="Sharon I."/>
            <person name="Castelle C.J."/>
            <person name="Probst A.J."/>
            <person name="Thomas B.C."/>
            <person name="Singh A."/>
            <person name="Wilkins M.J."/>
            <person name="Karaoz U."/>
            <person name="Brodie E.L."/>
            <person name="Williams K.H."/>
            <person name="Hubbard S.S."/>
            <person name="Banfield J.F."/>
        </authorList>
    </citation>
    <scope>NUCLEOTIDE SEQUENCE [LARGE SCALE GENOMIC DNA]</scope>
</reference>
<comment type="subcellular location">
    <subcellularLocation>
        <location evidence="1">Membrane</location>
        <topology evidence="1">Single-pass membrane protein</topology>
    </subcellularLocation>
</comment>
<evidence type="ECO:0000256" key="4">
    <source>
        <dbReference type="ARBA" id="ARBA00023136"/>
    </source>
</evidence>
<feature type="signal peptide" evidence="5">
    <location>
        <begin position="1"/>
        <end position="19"/>
    </location>
</feature>
<dbReference type="PANTHER" id="PTHR36985:SF1">
    <property type="entry name" value="TRANSLOCATION AND ASSEMBLY MODULE SUBUNIT TAMB"/>
    <property type="match status" value="1"/>
</dbReference>
<keyword evidence="4" id="KW-0472">Membrane</keyword>
<evidence type="ECO:0000259" key="6">
    <source>
        <dbReference type="Pfam" id="PF04357"/>
    </source>
</evidence>
<dbReference type="EMBL" id="METP01000046">
    <property type="protein sequence ID" value="OGC05335.1"/>
    <property type="molecule type" value="Genomic_DNA"/>
</dbReference>
<evidence type="ECO:0000256" key="1">
    <source>
        <dbReference type="ARBA" id="ARBA00004167"/>
    </source>
</evidence>
<feature type="chain" id="PRO_5009514151" description="Translocation and assembly module TamB C-terminal domain-containing protein" evidence="5">
    <location>
        <begin position="20"/>
        <end position="1632"/>
    </location>
</feature>
<keyword evidence="2" id="KW-0812">Transmembrane</keyword>
<dbReference type="Pfam" id="PF04357">
    <property type="entry name" value="TamB"/>
    <property type="match status" value="1"/>
</dbReference>
<protein>
    <recommendedName>
        <fullName evidence="6">Translocation and assembly module TamB C-terminal domain-containing protein</fullName>
    </recommendedName>
</protein>
<dbReference type="PANTHER" id="PTHR36985">
    <property type="entry name" value="TRANSLOCATION AND ASSEMBLY MODULE SUBUNIT TAMB"/>
    <property type="match status" value="1"/>
</dbReference>
<dbReference type="GO" id="GO:0009306">
    <property type="term" value="P:protein secretion"/>
    <property type="evidence" value="ECO:0007669"/>
    <property type="project" value="InterPro"/>
</dbReference>
<name>A0A1F4RAZ0_UNCSA</name>
<feature type="domain" description="Translocation and assembly module TamB C-terminal" evidence="6">
    <location>
        <begin position="1208"/>
        <end position="1367"/>
    </location>
</feature>
<accession>A0A1F4RAZ0</accession>
<dbReference type="InterPro" id="IPR007452">
    <property type="entry name" value="TamB_C"/>
</dbReference>
<keyword evidence="3" id="KW-1133">Transmembrane helix</keyword>
<organism evidence="7 8">
    <name type="scientific">candidate division WOR-1 bacterium RIFCSPLOWO2_02_FULL_46_20</name>
    <dbReference type="NCBI Taxonomy" id="1802567"/>
    <lineage>
        <taxon>Bacteria</taxon>
        <taxon>Bacillati</taxon>
        <taxon>Saganbacteria</taxon>
    </lineage>
</organism>
<gene>
    <name evidence="7" type="ORF">A3H38_02725</name>
</gene>
<evidence type="ECO:0000313" key="8">
    <source>
        <dbReference type="Proteomes" id="UP000176938"/>
    </source>
</evidence>
<sequence length="1632" mass="180107">MKKIALLFGLITLSLFSSAFSPADWRDSVYGKIKSETVKGLEQAFKTKVKIGKTEGIIVGQIVFHDVVVPNFAHAKKIYVNFNPVEFAYKKDVVPAISRITIEEAEFAIIRDKDNKINVLNFLPKADPGAPPPPPFLAKIIFKNCAAHYEDQLGFNKKKQTFSQKVAGINGGLGFEKNGKISIRLLGNIQEKYVPTSISVSGYSNYKTGKYSIDINTNKVDLKKWGDYVLNNPTFTITGGQADLSMTLTNPQLKGWPLSVFGELSIYNGSARFGKYKIDKTFGSATIIEEGFALKNLSTEINGLPVKIDGRLVDFTKQNLDFRISLAETPLNIFTAFLPETRSLDLKGFASAVFSLKGDFSSPKISGQIDLKEAKFYGQALSGQCLIAFKDKLLEINNISLNLYKGEINGDGKIDFTAHLPLLTLTAQLAHLNLANLSQNAPGIEGQAAGELTLSGPISQLKGILQTKLTRAMLFGQPVDTLHSSFSVKDGDLELENLSATSKTASIIASGKITGDLNFDVKAGAQGIALSGKGLLGKMQATINLFEGNMSWKLDDQFLAAPLKHLTASGEVSLAEGKIGEQEFDLAQGRLKVKDGLIQVENLLFIKNKSILQASGQTGIGCPTKLEIKGERINLEDLKILNHLLPEDAKDPIGPSDIDIKITGQLLNITSVDSLFDLDASGTIKLHNVHIAEVPISKSQIDFFWKDGRINSLQGSLITPKSNLSLDLTYEKDDKINGSIQGTIDAYDFRKLTHKYGLLQGKFGLTLILEGTTDQPVATTSFWLQGFRFNRINFDSVQGSLKYDQNKLTLIEPLRVSRNQDNFAALGDLDLASLQKNQPLESELNLTLKIMGADISYLITMGEEIQSEIARRFSTKTAGEKTKISFASLVMPTIQNFVRQHSFLLYSDKPEEKNFLNDWQDLFAVTKQAETARQKNIFGGNLFGNISLQGKIKNISGKFAGEVKNGYFRNFTFDSLRAKASLANEKVTINMLELTKDNGKLLTRGHYGFDNTLDLTVSAKNMPFSSMKVLFDQEFKGTINLDAVVDGSIKNPNFSGTLSGNKVTMAGVYFDQLALAMSKKNNLIFIENLSVVEGDNTSNISGDITLPPQGKINLKVALKDNAIGMLNLFTDQIKWIEGKASVDATLSGNFAEPKIDGKVFLNKSALYVKAIDAAIQEISGEAKIKNGLLEIKSLTGFWLGKTSKHYYNPLSIAGTIDLKHILENQPSVSLDLNFAPTVLNIDLPNLYNGKVEIEAARLTGPLYFNFSRAPLLTGKINIDDAIISLSQKKGGNEKKLPLRLDLSINLNKNVYAIMGDVNTLDLSNIFMNLEMIGQELKITGDLLAPSLKGKIFLKRGTVNIFNREFTLLSNEQQKSFFPYDAEKRKDNLARFTGESGKEGVMPDVTIVAKVEVENTEEDASGETVDKKVIILSYLQGVIGAAEKERGLKTSFYSFSEDTTKTPSEMVPAGHSEQDIKVMLLPDFIRSLTGVSQDETIDTNVVVADYLSSRLQTLLFRGIERELEHRLGLESLTLEYNVGKTVRQAMGVTETSGLIIAKPDWRVGFAKGFFDKFFIDVNYLQFASGFENENKLNYKLTYKLNPIWSIIYYREPPNLEDNIGYQKMTLQVGFSFW</sequence>
<evidence type="ECO:0000313" key="7">
    <source>
        <dbReference type="EMBL" id="OGC05335.1"/>
    </source>
</evidence>
<keyword evidence="5" id="KW-0732">Signal</keyword>
<comment type="caution">
    <text evidence="7">The sequence shown here is derived from an EMBL/GenBank/DDBJ whole genome shotgun (WGS) entry which is preliminary data.</text>
</comment>
<dbReference type="GO" id="GO:0005886">
    <property type="term" value="C:plasma membrane"/>
    <property type="evidence" value="ECO:0007669"/>
    <property type="project" value="InterPro"/>
</dbReference>
<evidence type="ECO:0000256" key="2">
    <source>
        <dbReference type="ARBA" id="ARBA00022692"/>
    </source>
</evidence>
<proteinExistence type="predicted"/>
<evidence type="ECO:0000256" key="5">
    <source>
        <dbReference type="SAM" id="SignalP"/>
    </source>
</evidence>